<sequence length="90" mass="10067">MHTIADFCVIPMGVTASVSQYIAECQRVIEKSGLTHSMHSYGTRHGWAWSDKGATDSRVCLVDVQRHSIVLMGLLLLISWTHNKLMNLDP</sequence>
<feature type="domain" description="Thiamine-binding protein" evidence="2">
    <location>
        <begin position="5"/>
        <end position="43"/>
    </location>
</feature>
<dbReference type="InterPro" id="IPR051614">
    <property type="entry name" value="UPF0045_domain"/>
</dbReference>
<reference evidence="3" key="1">
    <citation type="journal article" date="2020" name="Fungal Divers.">
        <title>Resolving the Mortierellaceae phylogeny through synthesis of multi-gene phylogenetics and phylogenomics.</title>
        <authorList>
            <person name="Vandepol N."/>
            <person name="Liber J."/>
            <person name="Desiro A."/>
            <person name="Na H."/>
            <person name="Kennedy M."/>
            <person name="Barry K."/>
            <person name="Grigoriev I.V."/>
            <person name="Miller A.N."/>
            <person name="O'Donnell K."/>
            <person name="Stajich J.E."/>
            <person name="Bonito G."/>
        </authorList>
    </citation>
    <scope>NUCLEOTIDE SEQUENCE</scope>
    <source>
        <strain evidence="3">NRRL 28262</strain>
    </source>
</reference>
<dbReference type="InterPro" id="IPR029756">
    <property type="entry name" value="MTH1187/YkoF-like"/>
</dbReference>
<dbReference type="Pfam" id="PF01910">
    <property type="entry name" value="Thiamine_BP"/>
    <property type="match status" value="1"/>
</dbReference>
<dbReference type="InterPro" id="IPR002767">
    <property type="entry name" value="Thiamine_BP"/>
</dbReference>
<dbReference type="PANTHER" id="PTHR33777">
    <property type="entry name" value="UPF0045 PROTEIN ECM15"/>
    <property type="match status" value="1"/>
</dbReference>
<accession>A0AAD4DEH1</accession>
<evidence type="ECO:0000259" key="2">
    <source>
        <dbReference type="Pfam" id="PF01910"/>
    </source>
</evidence>
<evidence type="ECO:0000313" key="3">
    <source>
        <dbReference type="EMBL" id="KAG0276036.1"/>
    </source>
</evidence>
<evidence type="ECO:0000313" key="4">
    <source>
        <dbReference type="Proteomes" id="UP001194580"/>
    </source>
</evidence>
<name>A0AAD4DEH1_9FUNG</name>
<gene>
    <name evidence="3" type="ORF">BGZ95_008096</name>
</gene>
<dbReference type="EMBL" id="JAAAIL010000411">
    <property type="protein sequence ID" value="KAG0276036.1"/>
    <property type="molecule type" value="Genomic_DNA"/>
</dbReference>
<dbReference type="Gene3D" id="3.30.70.930">
    <property type="match status" value="1"/>
</dbReference>
<comment type="similarity">
    <text evidence="1">Belongs to the UPF0045 family.</text>
</comment>
<keyword evidence="4" id="KW-1185">Reference proteome</keyword>
<proteinExistence type="inferred from homology"/>
<dbReference type="GO" id="GO:0005829">
    <property type="term" value="C:cytosol"/>
    <property type="evidence" value="ECO:0007669"/>
    <property type="project" value="TreeGrafter"/>
</dbReference>
<protein>
    <recommendedName>
        <fullName evidence="2">Thiamine-binding protein domain-containing protein</fullName>
    </recommendedName>
</protein>
<dbReference type="Proteomes" id="UP001194580">
    <property type="component" value="Unassembled WGS sequence"/>
</dbReference>
<evidence type="ECO:0000256" key="1">
    <source>
        <dbReference type="ARBA" id="ARBA00010272"/>
    </source>
</evidence>
<dbReference type="AlphaFoldDB" id="A0AAD4DEH1"/>
<organism evidence="3 4">
    <name type="scientific">Linnemannia exigua</name>
    <dbReference type="NCBI Taxonomy" id="604196"/>
    <lineage>
        <taxon>Eukaryota</taxon>
        <taxon>Fungi</taxon>
        <taxon>Fungi incertae sedis</taxon>
        <taxon>Mucoromycota</taxon>
        <taxon>Mortierellomycotina</taxon>
        <taxon>Mortierellomycetes</taxon>
        <taxon>Mortierellales</taxon>
        <taxon>Mortierellaceae</taxon>
        <taxon>Linnemannia</taxon>
    </lineage>
</organism>
<comment type="caution">
    <text evidence="3">The sequence shown here is derived from an EMBL/GenBank/DDBJ whole genome shotgun (WGS) entry which is preliminary data.</text>
</comment>
<dbReference type="SUPFAM" id="SSF89957">
    <property type="entry name" value="MTH1187/YkoF-like"/>
    <property type="match status" value="1"/>
</dbReference>
<dbReference type="PANTHER" id="PTHR33777:SF1">
    <property type="entry name" value="UPF0045 PROTEIN ECM15"/>
    <property type="match status" value="1"/>
</dbReference>